<dbReference type="AlphaFoldDB" id="A0A9P8NW93"/>
<feature type="transmembrane region" description="Helical" evidence="2">
    <location>
        <begin position="1040"/>
        <end position="1060"/>
    </location>
</feature>
<evidence type="ECO:0000256" key="2">
    <source>
        <dbReference type="SAM" id="Phobius"/>
    </source>
</evidence>
<proteinExistence type="predicted"/>
<reference evidence="3" key="1">
    <citation type="journal article" date="2021" name="Open Biol.">
        <title>Shared evolutionary footprints suggest mitochondrial oxidative damage underlies multiple complex I losses in fungi.</title>
        <authorList>
            <person name="Schikora-Tamarit M.A."/>
            <person name="Marcet-Houben M."/>
            <person name="Nosek J."/>
            <person name="Gabaldon T."/>
        </authorList>
    </citation>
    <scope>NUCLEOTIDE SEQUENCE</scope>
    <source>
        <strain evidence="3">CBS6075</strain>
    </source>
</reference>
<evidence type="ECO:0000256" key="1">
    <source>
        <dbReference type="SAM" id="MobiDB-lite"/>
    </source>
</evidence>
<protein>
    <recommendedName>
        <fullName evidence="5">Protein HID1</fullName>
    </recommendedName>
</protein>
<feature type="region of interest" description="Disordered" evidence="1">
    <location>
        <begin position="663"/>
        <end position="702"/>
    </location>
</feature>
<keyword evidence="2" id="KW-1133">Transmembrane helix</keyword>
<dbReference type="PANTHER" id="PTHR21575:SF12">
    <property type="entry name" value="PROTEIN HID1"/>
    <property type="match status" value="1"/>
</dbReference>
<feature type="region of interest" description="Disordered" evidence="1">
    <location>
        <begin position="928"/>
        <end position="950"/>
    </location>
</feature>
<keyword evidence="2" id="KW-0472">Membrane</keyword>
<dbReference type="GO" id="GO:0016020">
    <property type="term" value="C:membrane"/>
    <property type="evidence" value="ECO:0007669"/>
    <property type="project" value="TreeGrafter"/>
</dbReference>
<reference evidence="3" key="2">
    <citation type="submission" date="2021-01" db="EMBL/GenBank/DDBJ databases">
        <authorList>
            <person name="Schikora-Tamarit M.A."/>
        </authorList>
    </citation>
    <scope>NUCLEOTIDE SEQUENCE</scope>
    <source>
        <strain evidence="3">CBS6075</strain>
    </source>
</reference>
<feature type="transmembrane region" description="Helical" evidence="2">
    <location>
        <begin position="1004"/>
        <end position="1033"/>
    </location>
</feature>
<dbReference type="Pfam" id="PF12722">
    <property type="entry name" value="Hid1"/>
    <property type="match status" value="1"/>
</dbReference>
<dbReference type="InterPro" id="IPR026705">
    <property type="entry name" value="Hid-1/Ecm30"/>
</dbReference>
<dbReference type="GeneID" id="70238921"/>
<organism evidence="3 4">
    <name type="scientific">Ogataea philodendri</name>
    <dbReference type="NCBI Taxonomy" id="1378263"/>
    <lineage>
        <taxon>Eukaryota</taxon>
        <taxon>Fungi</taxon>
        <taxon>Dikarya</taxon>
        <taxon>Ascomycota</taxon>
        <taxon>Saccharomycotina</taxon>
        <taxon>Pichiomycetes</taxon>
        <taxon>Pichiales</taxon>
        <taxon>Pichiaceae</taxon>
        <taxon>Ogataea</taxon>
    </lineage>
</organism>
<dbReference type="OrthoDB" id="432953at2759"/>
<sequence>MDQKDAKSVLLERLVKLTDPLTDIGPSDEFWSVFWTHPHSVNDVFTAFSPAHIVLLRDTNLRNFCLLIRVVATKLVRLTNKASSSGFNPQELLNCVRVLTKLLPYLYERPELARAEKTLFWSLNHSIDPNTANSEVSNGSITATVGFDSLESPNLSTADSTTGVVDAVVSRDKLMDALSLKPTVDESSHSSLPLGAILVFRAVDLLFTTGFTVPKTNKQSSAMSVEFSIWEPGIGLSGSLKRPNVQIDSNRLEILRFLLVLCSQCLYKPVSTVVPLGSRYLTVLVTSVPKLQMLTLISSLLNLICRSTKDPNEYDTGLESEIPAHQEVRTLMVTCALQLFTQMIIYPLPKSDKEFLTKQGILIDTPTNLVRYYCGRLHKEQELEFLEDGLIKPLFRPLETDISSASNMSGLSFLMKNKFMSSNNDLSAWMTEIIMLIWEFYQCNKRFRSYLSTNYGVKLLVALFFQIFHYKNSAQHRNYVRTCSYLFLFLSYDTIIMTQLVTPFDKNFHAALPQNFRLTGSPTTYRDFLVFQTCTLLQSDCPLVLVPTMIEWVYNMIPLVATPAGGVPTTNRRPSMKDLTAVQQSTLQMSYSTCTVLTHLIAKFSSISFLNETNVNLDLLALLMRGLCHLICRHPNGCAIWLYVLLKNKTVYENVLSSIRTISKTDEEEPQQQQQQQDAQTRSSSPTLNPETAEDDPLYQAPEDGDLIRPKLPVGMSFKAKAKLPLNAPLELTWTGLKSTTIILEVIHHLEAKVTMTNSDASAIINQINNAGVAQLLTTLKIPNEYNPIKTKFEPLRFTWSNLSLGWYTSVLWGTIYNQLEVCRAKSMFDVSTFRKVGAEWGFGTWTTLGGKATASEVQCLSPIGIWNGTDVKLLTIKGSIRDVSLSASRPTVDATTDSFIKRFGSLALNRRKSSAASIQTLGSYTQQAAGNGAESPSRPLLSRSMGSVDPVESTPPLVSYSPVPPPSAGDFEGFNLNSFGPNAGRLTSSLGDHCESVVVDDRLAAVVMIVVVVVVFDVHHVFIFVVVVVSALVTWEFDFLDAVGFAVLLLLQVLLVHRLHTIECSSKTVLVNLDHGRCDVNCAVILDKNVELVLHGVEQRLVDQDDVDFLVLLEQVYHDRADPVSFLSRLGSTPVIVHGGGQDVPSVHQHRDTELEVGLFLFVGQFERLLPFQSAQVSGVF</sequence>
<dbReference type="GO" id="GO:0005797">
    <property type="term" value="C:Golgi medial cisterna"/>
    <property type="evidence" value="ECO:0007669"/>
    <property type="project" value="TreeGrafter"/>
</dbReference>
<comment type="caution">
    <text evidence="3">The sequence shown here is derived from an EMBL/GenBank/DDBJ whole genome shotgun (WGS) entry which is preliminary data.</text>
</comment>
<dbReference type="GO" id="GO:0000138">
    <property type="term" value="C:Golgi trans cisterna"/>
    <property type="evidence" value="ECO:0007669"/>
    <property type="project" value="TreeGrafter"/>
</dbReference>
<evidence type="ECO:0000313" key="3">
    <source>
        <dbReference type="EMBL" id="KAH3660371.1"/>
    </source>
</evidence>
<dbReference type="Proteomes" id="UP000769157">
    <property type="component" value="Unassembled WGS sequence"/>
</dbReference>
<dbReference type="PANTHER" id="PTHR21575">
    <property type="entry name" value="PROTEIN HID1"/>
    <property type="match status" value="1"/>
</dbReference>
<dbReference type="EMBL" id="JAEUBE010000504">
    <property type="protein sequence ID" value="KAH3660371.1"/>
    <property type="molecule type" value="Genomic_DNA"/>
</dbReference>
<accession>A0A9P8NW93</accession>
<evidence type="ECO:0008006" key="5">
    <source>
        <dbReference type="Google" id="ProtNLM"/>
    </source>
</evidence>
<feature type="compositionally biased region" description="Polar residues" evidence="1">
    <location>
        <begin position="678"/>
        <end position="690"/>
    </location>
</feature>
<name>A0A9P8NW93_9ASCO</name>
<keyword evidence="2" id="KW-0812">Transmembrane</keyword>
<gene>
    <name evidence="3" type="ORF">OGAPHI_006957</name>
</gene>
<evidence type="ECO:0000313" key="4">
    <source>
        <dbReference type="Proteomes" id="UP000769157"/>
    </source>
</evidence>
<dbReference type="RefSeq" id="XP_046058074.1">
    <property type="nucleotide sequence ID" value="XM_046208299.1"/>
</dbReference>
<keyword evidence="4" id="KW-1185">Reference proteome</keyword>